<protein>
    <recommendedName>
        <fullName evidence="5">Phosphoenolpyruvate synthase</fullName>
    </recommendedName>
</protein>
<reference evidence="3 4" key="1">
    <citation type="journal article" date="2016" name="Nat. Commun.">
        <title>Thousands of microbial genomes shed light on interconnected biogeochemical processes in an aquifer system.</title>
        <authorList>
            <person name="Anantharaman K."/>
            <person name="Brown C.T."/>
            <person name="Hug L.A."/>
            <person name="Sharon I."/>
            <person name="Castelle C.J."/>
            <person name="Probst A.J."/>
            <person name="Thomas B.C."/>
            <person name="Singh A."/>
            <person name="Wilkins M.J."/>
            <person name="Karaoz U."/>
            <person name="Brodie E.L."/>
            <person name="Williams K.H."/>
            <person name="Hubbard S.S."/>
            <person name="Banfield J.F."/>
        </authorList>
    </citation>
    <scope>NUCLEOTIDE SEQUENCE [LARGE SCALE GENOMIC DNA]</scope>
</reference>
<dbReference type="Gene3D" id="3.50.30.10">
    <property type="entry name" value="Phosphohistidine domain"/>
    <property type="match status" value="1"/>
</dbReference>
<evidence type="ECO:0000313" key="3">
    <source>
        <dbReference type="EMBL" id="OGF12150.1"/>
    </source>
</evidence>
<comment type="caution">
    <text evidence="3">The sequence shown here is derived from an EMBL/GenBank/DDBJ whole genome shotgun (WGS) entry which is preliminary data.</text>
</comment>
<proteinExistence type="predicted"/>
<dbReference type="PANTHER" id="PTHR43615:SF1">
    <property type="entry name" value="PPDK_N DOMAIN-CONTAINING PROTEIN"/>
    <property type="match status" value="1"/>
</dbReference>
<feature type="domain" description="PEP-utilising enzyme mobile" evidence="1">
    <location>
        <begin position="811"/>
        <end position="882"/>
    </location>
</feature>
<dbReference type="SUPFAM" id="SSF56059">
    <property type="entry name" value="Glutathione synthetase ATP-binding domain-like"/>
    <property type="match status" value="1"/>
</dbReference>
<dbReference type="Gene3D" id="3.30.1490.20">
    <property type="entry name" value="ATP-grasp fold, A domain"/>
    <property type="match status" value="1"/>
</dbReference>
<feature type="domain" description="Pyruvate phosphate dikinase AMP/ATP-binding" evidence="2">
    <location>
        <begin position="18"/>
        <end position="240"/>
    </location>
</feature>
<feature type="domain" description="Pyruvate phosphate dikinase AMP/ATP-binding" evidence="2">
    <location>
        <begin position="245"/>
        <end position="297"/>
    </location>
</feature>
<dbReference type="InterPro" id="IPR013815">
    <property type="entry name" value="ATP_grasp_subdomain_1"/>
</dbReference>
<dbReference type="Proteomes" id="UP000177230">
    <property type="component" value="Unassembled WGS sequence"/>
</dbReference>
<dbReference type="InterPro" id="IPR051549">
    <property type="entry name" value="PEP_Utilizing_Enz"/>
</dbReference>
<dbReference type="InterPro" id="IPR002192">
    <property type="entry name" value="PPDK_AMP/ATP-bd"/>
</dbReference>
<sequence length="888" mass="100389">MVDGLIIDIRNITAKDLPTVGNKAANLARLMSSGFSVPDGFCLSAEAYWQALVQGHRGKELGDLLRNIDPGHAERVRDIAHAISELFDKVSIPDEMAGKIKNKYRSGFTDNDLAAVRSSATAEDLPGLSFAGQYDSFLNLRGADDILPAIKKVWASLWSERAIVYREKNGIRQDDLAMAVIIQRMVPADVSGVAFTAHPVSGDRGSILINAVRGLGEELVSGKTKPDQYQIIKGSFQIEKDLSGNEPLLSDGRIKELTGIALKIEKLFGCPQDIEWAFNKDKFYILQSRNITAAENNQPPFPVIWGNTATREILKNTPVYWSNWNTRENMPYPLKPLSWSFFNDFLVPAINRAIWGVAPGSPIYHYSHIIDLVNGRTYWNMNLLYGHPLFRRIMRPIMGRIDHEATVFFEKAYHNGDLRPAALPINPWQKMIVAATALKCYLGFPWFMSLKQIYRQCDEYWVLADQYDATPLEGKSSRDLLEEARLFGFVTARYAFPLLFIASKAVMAFDVIKRLTGEWPGFRYEDLMLGIKGNKTTEAALELFKLSRMPETVRGIFERSDVSRCEEFETALAKYPEGQDYLARVNKFLDAYGHRGMKDLDMGYPSWGEDRSYVYQMIKSYLQFGPGDIDPIKQFEQSVARRRQLIKTAKERLSKNPGDRILPVRRWLFQKMADVIHDCLPLRENEKFYGIRCFPGSRRIVLEIGRRYCEKGLLDDRQDIFYLTVGEIMDIESGRFPETGNIKQFLQKRKDDWQSQVDSDPPFILRSDGRQWRNTNQKPQEGNVLRGVGASSGRATGRARIIRDPSQARLFNKGEILVAPYTEPGWAPLFLMAKALVMEVGGALCHGAIVAREYGIPAVVGVNRATSEIKDGDQITVDGSSGEVIINK</sequence>
<organism evidence="3 4">
    <name type="scientific">Candidatus Edwardsbacteria bacterium GWF2_54_11</name>
    <dbReference type="NCBI Taxonomy" id="1817851"/>
    <lineage>
        <taxon>Bacteria</taxon>
        <taxon>Candidatus Edwardsiibacteriota</taxon>
    </lineage>
</organism>
<dbReference type="InterPro" id="IPR008279">
    <property type="entry name" value="PEP-util_enz_mobile_dom"/>
</dbReference>
<evidence type="ECO:0000259" key="2">
    <source>
        <dbReference type="Pfam" id="PF01326"/>
    </source>
</evidence>
<evidence type="ECO:0000313" key="4">
    <source>
        <dbReference type="Proteomes" id="UP000177230"/>
    </source>
</evidence>
<gene>
    <name evidence="3" type="ORF">A2024_03965</name>
</gene>
<dbReference type="SUPFAM" id="SSF52009">
    <property type="entry name" value="Phosphohistidine domain"/>
    <property type="match status" value="1"/>
</dbReference>
<dbReference type="AlphaFoldDB" id="A0A1F5RCF9"/>
<dbReference type="Gene3D" id="3.30.470.20">
    <property type="entry name" value="ATP-grasp fold, B domain"/>
    <property type="match status" value="2"/>
</dbReference>
<evidence type="ECO:0008006" key="5">
    <source>
        <dbReference type="Google" id="ProtNLM"/>
    </source>
</evidence>
<dbReference type="GO" id="GO:0016301">
    <property type="term" value="F:kinase activity"/>
    <property type="evidence" value="ECO:0007669"/>
    <property type="project" value="InterPro"/>
</dbReference>
<dbReference type="InterPro" id="IPR036637">
    <property type="entry name" value="Phosphohistidine_dom_sf"/>
</dbReference>
<name>A0A1F5RCF9_9BACT</name>
<dbReference type="PANTHER" id="PTHR43615">
    <property type="entry name" value="PHOSPHOENOLPYRUVATE SYNTHASE-RELATED"/>
    <property type="match status" value="1"/>
</dbReference>
<dbReference type="GO" id="GO:0005524">
    <property type="term" value="F:ATP binding"/>
    <property type="evidence" value="ECO:0007669"/>
    <property type="project" value="InterPro"/>
</dbReference>
<dbReference type="Pfam" id="PF01326">
    <property type="entry name" value="PPDK_N"/>
    <property type="match status" value="2"/>
</dbReference>
<evidence type="ECO:0000259" key="1">
    <source>
        <dbReference type="Pfam" id="PF00391"/>
    </source>
</evidence>
<accession>A0A1F5RCF9</accession>
<dbReference type="Pfam" id="PF00391">
    <property type="entry name" value="PEP-utilizers"/>
    <property type="match status" value="1"/>
</dbReference>
<dbReference type="EMBL" id="MFFM01000034">
    <property type="protein sequence ID" value="OGF12150.1"/>
    <property type="molecule type" value="Genomic_DNA"/>
</dbReference>